<evidence type="ECO:0000313" key="3">
    <source>
        <dbReference type="EMBL" id="KIV85524.1"/>
    </source>
</evidence>
<feature type="region of interest" description="Disordered" evidence="1">
    <location>
        <begin position="367"/>
        <end position="407"/>
    </location>
</feature>
<dbReference type="InterPro" id="IPR036047">
    <property type="entry name" value="F-box-like_dom_sf"/>
</dbReference>
<dbReference type="EMBL" id="KN846951">
    <property type="protein sequence ID" value="KIV85524.1"/>
    <property type="molecule type" value="Genomic_DNA"/>
</dbReference>
<evidence type="ECO:0000313" key="4">
    <source>
        <dbReference type="Proteomes" id="UP000053599"/>
    </source>
</evidence>
<protein>
    <recommendedName>
        <fullName evidence="2">F-box domain-containing protein</fullName>
    </recommendedName>
</protein>
<dbReference type="SUPFAM" id="SSF81383">
    <property type="entry name" value="F-box domain"/>
    <property type="match status" value="1"/>
</dbReference>
<accession>A0A0D1YVK2</accession>
<organism evidence="3 4">
    <name type="scientific">Exophiala sideris</name>
    <dbReference type="NCBI Taxonomy" id="1016849"/>
    <lineage>
        <taxon>Eukaryota</taxon>
        <taxon>Fungi</taxon>
        <taxon>Dikarya</taxon>
        <taxon>Ascomycota</taxon>
        <taxon>Pezizomycotina</taxon>
        <taxon>Eurotiomycetes</taxon>
        <taxon>Chaetothyriomycetidae</taxon>
        <taxon>Chaetothyriales</taxon>
        <taxon>Herpotrichiellaceae</taxon>
        <taxon>Exophiala</taxon>
    </lineage>
</organism>
<proteinExistence type="predicted"/>
<dbReference type="HOGENOM" id="CLU_676197_0_0_1"/>
<dbReference type="Proteomes" id="UP000053599">
    <property type="component" value="Unassembled WGS sequence"/>
</dbReference>
<evidence type="ECO:0000256" key="1">
    <source>
        <dbReference type="SAM" id="MobiDB-lite"/>
    </source>
</evidence>
<dbReference type="AlphaFoldDB" id="A0A0D1YVK2"/>
<name>A0A0D1YVK2_9EURO</name>
<dbReference type="CDD" id="cd09917">
    <property type="entry name" value="F-box_SF"/>
    <property type="match status" value="1"/>
</dbReference>
<gene>
    <name evidence="3" type="ORF">PV11_01212</name>
</gene>
<feature type="region of interest" description="Disordered" evidence="1">
    <location>
        <begin position="1"/>
        <end position="34"/>
    </location>
</feature>
<dbReference type="InterPro" id="IPR001810">
    <property type="entry name" value="F-box_dom"/>
</dbReference>
<feature type="domain" description="F-box" evidence="2">
    <location>
        <begin position="41"/>
        <end position="87"/>
    </location>
</feature>
<feature type="compositionally biased region" description="Polar residues" evidence="1">
    <location>
        <begin position="374"/>
        <end position="407"/>
    </location>
</feature>
<reference evidence="3 4" key="1">
    <citation type="submission" date="2015-01" db="EMBL/GenBank/DDBJ databases">
        <title>The Genome Sequence of Exophiala sideris CBS121828.</title>
        <authorList>
            <consortium name="The Broad Institute Genomics Platform"/>
            <person name="Cuomo C."/>
            <person name="de Hoog S."/>
            <person name="Gorbushina A."/>
            <person name="Stielow B."/>
            <person name="Teixiera M."/>
            <person name="Abouelleil A."/>
            <person name="Chapman S.B."/>
            <person name="Priest M."/>
            <person name="Young S.K."/>
            <person name="Wortman J."/>
            <person name="Nusbaum C."/>
            <person name="Birren B."/>
        </authorList>
    </citation>
    <scope>NUCLEOTIDE SEQUENCE [LARGE SCALE GENOMIC DNA]</scope>
    <source>
        <strain evidence="3 4">CBS 121828</strain>
    </source>
</reference>
<evidence type="ECO:0000259" key="2">
    <source>
        <dbReference type="PROSITE" id="PS50181"/>
    </source>
</evidence>
<dbReference type="EMBL" id="KN846951">
    <property type="protein sequence ID" value="KIV85525.1"/>
    <property type="molecule type" value="Genomic_DNA"/>
</dbReference>
<dbReference type="Pfam" id="PF00646">
    <property type="entry name" value="F-box"/>
    <property type="match status" value="1"/>
</dbReference>
<dbReference type="PROSITE" id="PS50181">
    <property type="entry name" value="FBOX"/>
    <property type="match status" value="1"/>
</dbReference>
<sequence>MLDSSCARESDQEPALDEQDGLVANGEHLDNDGSLAEDSNPFRFLDLPTEIQSHVVDFLGLVDLTRLRATCRTMRTLPTRSQRYEALLDYERDLQKFWSMWNERQPDRIFQRDKFKDWRHWVYFQTSSPRLFGPAPEPDEDVARWIAEFDDMGLSTFQTRWDLSTSSPSPVTDYLPCYICLSLQQGHYFDRSMPRGYSKSWKPPATFAPPGRYCMECRLSSSDKHVRGSGWLKFGWNCYRIRCSCCQRWQDLEFMHYAHQGFCELCSHPRCDETKLWGTEDACRCFAGYDSDGSRIKYGEPLDDDDETICKRLFKSDLCKDCFTKENVDWYAEKERLRDEIFAMGRKLKYMEQVDEGKRKMEPRLTEKKLRSGSGASICNQVSEQSIVPSDTEPESSTPCLESSNEC</sequence>
<dbReference type="OrthoDB" id="10637629at2759"/>
<feature type="compositionally biased region" description="Basic and acidic residues" evidence="1">
    <location>
        <begin position="1"/>
        <end position="11"/>
    </location>
</feature>